<dbReference type="Pfam" id="PF07690">
    <property type="entry name" value="MFS_1"/>
    <property type="match status" value="1"/>
</dbReference>
<feature type="transmembrane region" description="Helical" evidence="6">
    <location>
        <begin position="321"/>
        <end position="342"/>
    </location>
</feature>
<sequence length="551" mass="59408">MAQGMTMSEALTMNPALREPERPDVVGQPMEQMSVGEPAETAEDESHYPTGTRFKLILFSIGLVLTMASLDSSIIAVAVPSLTAHWHSIRDVGWYSTAYRLSQCSFQFMFGRLYKMFSVKAIYLVSIMIFITGSLVCATAPSSTAFIVGRAICGLSCGGIVAGCFTLFRQALPLRKRAMYASIFSAVEGISDITGPMLGGVLVEKLSWRWCFWINVPVGVVTLAVTAFCLKDTRHPSDIRQLTLKQKLSELDLPGTLLFFPAILCLFIALTWAGTRLPWSSPTVIALFCVFGILLAVFAVEQWLRGDAATLPPRILKNRNVLAGAVFSLACNGGTKVIEYYLPTYLQAVKGYSPARSAVLLLPLILCFCLAMLVQGTCVNAVGYYVPFMLAGAALMPIAGGLMTTLSVGSGLIQILGYSAFLGFAGGIGFQAPQVAVQNTLPEQDSHMGLAVILFAQNFGPAIFIAAAQTVLTNRLSENLGKVLPSMDPAKIENMGLGDLKGQIGASKLRDVLKGLDKSLTETWYLGVAVTCITIVGSGSMKWTKIKQRRE</sequence>
<feature type="transmembrane region" description="Helical" evidence="6">
    <location>
        <begin position="523"/>
        <end position="541"/>
    </location>
</feature>
<dbReference type="GeneID" id="89932273"/>
<evidence type="ECO:0000256" key="4">
    <source>
        <dbReference type="ARBA" id="ARBA00023136"/>
    </source>
</evidence>
<dbReference type="InterPro" id="IPR005829">
    <property type="entry name" value="Sugar_transporter_CS"/>
</dbReference>
<gene>
    <name evidence="8" type="ORF">LTR77_010949</name>
</gene>
<dbReference type="Gene3D" id="1.20.1720.10">
    <property type="entry name" value="Multidrug resistance protein D"/>
    <property type="match status" value="1"/>
</dbReference>
<evidence type="ECO:0000313" key="9">
    <source>
        <dbReference type="Proteomes" id="UP001337655"/>
    </source>
</evidence>
<dbReference type="GO" id="GO:0005886">
    <property type="term" value="C:plasma membrane"/>
    <property type="evidence" value="ECO:0007669"/>
    <property type="project" value="TreeGrafter"/>
</dbReference>
<dbReference type="RefSeq" id="XP_064653713.1">
    <property type="nucleotide sequence ID" value="XM_064808165.1"/>
</dbReference>
<dbReference type="PANTHER" id="PTHR23501:SF198">
    <property type="entry name" value="AZOLE RESISTANCE PROTEIN 1-RELATED"/>
    <property type="match status" value="1"/>
</dbReference>
<evidence type="ECO:0000256" key="3">
    <source>
        <dbReference type="ARBA" id="ARBA00022989"/>
    </source>
</evidence>
<dbReference type="PROSITE" id="PS00217">
    <property type="entry name" value="SUGAR_TRANSPORT_2"/>
    <property type="match status" value="1"/>
</dbReference>
<evidence type="ECO:0000256" key="6">
    <source>
        <dbReference type="SAM" id="Phobius"/>
    </source>
</evidence>
<dbReference type="AlphaFoldDB" id="A0AAV9NUQ2"/>
<feature type="transmembrane region" description="Helical" evidence="6">
    <location>
        <begin position="381"/>
        <end position="403"/>
    </location>
</feature>
<feature type="transmembrane region" description="Helical" evidence="6">
    <location>
        <begin position="122"/>
        <end position="141"/>
    </location>
</feature>
<proteinExistence type="predicted"/>
<evidence type="ECO:0000256" key="1">
    <source>
        <dbReference type="ARBA" id="ARBA00004141"/>
    </source>
</evidence>
<dbReference type="PROSITE" id="PS50850">
    <property type="entry name" value="MFS"/>
    <property type="match status" value="1"/>
</dbReference>
<dbReference type="InterPro" id="IPR020846">
    <property type="entry name" value="MFS_dom"/>
</dbReference>
<keyword evidence="3 6" id="KW-1133">Transmembrane helix</keyword>
<feature type="transmembrane region" description="Helical" evidence="6">
    <location>
        <begin position="207"/>
        <end position="230"/>
    </location>
</feature>
<dbReference type="GO" id="GO:0022857">
    <property type="term" value="F:transmembrane transporter activity"/>
    <property type="evidence" value="ECO:0007669"/>
    <property type="project" value="InterPro"/>
</dbReference>
<reference evidence="8 9" key="1">
    <citation type="submission" date="2023-08" db="EMBL/GenBank/DDBJ databases">
        <title>Black Yeasts Isolated from many extreme environments.</title>
        <authorList>
            <person name="Coleine C."/>
            <person name="Stajich J.E."/>
            <person name="Selbmann L."/>
        </authorList>
    </citation>
    <scope>NUCLEOTIDE SEQUENCE [LARGE SCALE GENOMIC DNA]</scope>
    <source>
        <strain evidence="8 9">CCFEE 5935</strain>
    </source>
</reference>
<feature type="transmembrane region" description="Helical" evidence="6">
    <location>
        <begin position="56"/>
        <end position="80"/>
    </location>
</feature>
<dbReference type="InterPro" id="IPR036259">
    <property type="entry name" value="MFS_trans_sf"/>
</dbReference>
<feature type="domain" description="Major facilitator superfamily (MFS) profile" evidence="7">
    <location>
        <begin position="57"/>
        <end position="546"/>
    </location>
</feature>
<dbReference type="Gene3D" id="1.20.1250.20">
    <property type="entry name" value="MFS general substrate transporter like domains"/>
    <property type="match status" value="1"/>
</dbReference>
<evidence type="ECO:0000256" key="2">
    <source>
        <dbReference type="ARBA" id="ARBA00022692"/>
    </source>
</evidence>
<feature type="transmembrane region" description="Helical" evidence="6">
    <location>
        <begin position="180"/>
        <end position="201"/>
    </location>
</feature>
<feature type="transmembrane region" description="Helical" evidence="6">
    <location>
        <begin position="415"/>
        <end position="437"/>
    </location>
</feature>
<dbReference type="CDD" id="cd17502">
    <property type="entry name" value="MFS_Azr1_MDR_like"/>
    <property type="match status" value="1"/>
</dbReference>
<comment type="subcellular location">
    <subcellularLocation>
        <location evidence="1">Membrane</location>
        <topology evidence="1">Multi-pass membrane protein</topology>
    </subcellularLocation>
</comment>
<feature type="region of interest" description="Disordered" evidence="5">
    <location>
        <begin position="1"/>
        <end position="23"/>
    </location>
</feature>
<protein>
    <recommendedName>
        <fullName evidence="7">Major facilitator superfamily (MFS) profile domain-containing protein</fullName>
    </recommendedName>
</protein>
<evidence type="ECO:0000259" key="7">
    <source>
        <dbReference type="PROSITE" id="PS50850"/>
    </source>
</evidence>
<dbReference type="EMBL" id="JAVRRT010000028">
    <property type="protein sequence ID" value="KAK5163165.1"/>
    <property type="molecule type" value="Genomic_DNA"/>
</dbReference>
<dbReference type="InterPro" id="IPR011701">
    <property type="entry name" value="MFS"/>
</dbReference>
<dbReference type="PANTHER" id="PTHR23501">
    <property type="entry name" value="MAJOR FACILITATOR SUPERFAMILY"/>
    <property type="match status" value="1"/>
</dbReference>
<accession>A0AAV9NUQ2</accession>
<feature type="transmembrane region" description="Helical" evidence="6">
    <location>
        <begin position="147"/>
        <end position="168"/>
    </location>
</feature>
<keyword evidence="9" id="KW-1185">Reference proteome</keyword>
<organism evidence="8 9">
    <name type="scientific">Saxophila tyrrhenica</name>
    <dbReference type="NCBI Taxonomy" id="1690608"/>
    <lineage>
        <taxon>Eukaryota</taxon>
        <taxon>Fungi</taxon>
        <taxon>Dikarya</taxon>
        <taxon>Ascomycota</taxon>
        <taxon>Pezizomycotina</taxon>
        <taxon>Dothideomycetes</taxon>
        <taxon>Dothideomycetidae</taxon>
        <taxon>Mycosphaerellales</taxon>
        <taxon>Extremaceae</taxon>
        <taxon>Saxophila</taxon>
    </lineage>
</organism>
<feature type="transmembrane region" description="Helical" evidence="6">
    <location>
        <begin position="279"/>
        <end position="300"/>
    </location>
</feature>
<keyword evidence="4 6" id="KW-0472">Membrane</keyword>
<feature type="compositionally biased region" description="Polar residues" evidence="5">
    <location>
        <begin position="1"/>
        <end position="11"/>
    </location>
</feature>
<feature type="transmembrane region" description="Helical" evidence="6">
    <location>
        <begin position="354"/>
        <end position="374"/>
    </location>
</feature>
<evidence type="ECO:0000313" key="8">
    <source>
        <dbReference type="EMBL" id="KAK5163165.1"/>
    </source>
</evidence>
<dbReference type="Proteomes" id="UP001337655">
    <property type="component" value="Unassembled WGS sequence"/>
</dbReference>
<feature type="transmembrane region" description="Helical" evidence="6">
    <location>
        <begin position="251"/>
        <end position="273"/>
    </location>
</feature>
<dbReference type="SUPFAM" id="SSF103473">
    <property type="entry name" value="MFS general substrate transporter"/>
    <property type="match status" value="1"/>
</dbReference>
<comment type="caution">
    <text evidence="8">The sequence shown here is derived from an EMBL/GenBank/DDBJ whole genome shotgun (WGS) entry which is preliminary data.</text>
</comment>
<keyword evidence="2 6" id="KW-0812">Transmembrane</keyword>
<name>A0AAV9NUQ2_9PEZI</name>
<feature type="transmembrane region" description="Helical" evidence="6">
    <location>
        <begin position="449"/>
        <end position="472"/>
    </location>
</feature>
<evidence type="ECO:0000256" key="5">
    <source>
        <dbReference type="SAM" id="MobiDB-lite"/>
    </source>
</evidence>